<keyword evidence="9" id="KW-1185">Reference proteome</keyword>
<evidence type="ECO:0000256" key="1">
    <source>
        <dbReference type="ARBA" id="ARBA00001947"/>
    </source>
</evidence>
<evidence type="ECO:0000256" key="6">
    <source>
        <dbReference type="SAM" id="MobiDB-lite"/>
    </source>
</evidence>
<dbReference type="EMBL" id="KV784355">
    <property type="protein sequence ID" value="OEU19632.1"/>
    <property type="molecule type" value="Genomic_DNA"/>
</dbReference>
<evidence type="ECO:0000313" key="8">
    <source>
        <dbReference type="EMBL" id="OEU19632.1"/>
    </source>
</evidence>
<proteinExistence type="inferred from homology"/>
<protein>
    <recommendedName>
        <fullName evidence="7">MsrB domain-containing protein</fullName>
    </recommendedName>
</protein>
<feature type="region of interest" description="Disordered" evidence="6">
    <location>
        <begin position="195"/>
        <end position="221"/>
    </location>
</feature>
<dbReference type="GO" id="GO:0006979">
    <property type="term" value="P:response to oxidative stress"/>
    <property type="evidence" value="ECO:0007669"/>
    <property type="project" value="InterPro"/>
</dbReference>
<keyword evidence="4" id="KW-0862">Zinc</keyword>
<feature type="domain" description="MsrB" evidence="7">
    <location>
        <begin position="76"/>
        <end position="168"/>
    </location>
</feature>
<feature type="compositionally biased region" description="Basic and acidic residues" evidence="6">
    <location>
        <begin position="1"/>
        <end position="20"/>
    </location>
</feature>
<dbReference type="InterPro" id="IPR028427">
    <property type="entry name" value="Met_Sox_Rdtase_MsrB"/>
</dbReference>
<dbReference type="InParanoid" id="A0A1E7FN93"/>
<organism evidence="8 9">
    <name type="scientific">Fragilariopsis cylindrus CCMP1102</name>
    <dbReference type="NCBI Taxonomy" id="635003"/>
    <lineage>
        <taxon>Eukaryota</taxon>
        <taxon>Sar</taxon>
        <taxon>Stramenopiles</taxon>
        <taxon>Ochrophyta</taxon>
        <taxon>Bacillariophyta</taxon>
        <taxon>Bacillariophyceae</taxon>
        <taxon>Bacillariophycidae</taxon>
        <taxon>Bacillariales</taxon>
        <taxon>Bacillariaceae</taxon>
        <taxon>Fragilariopsis</taxon>
    </lineage>
</organism>
<feature type="compositionally biased region" description="Polar residues" evidence="6">
    <location>
        <begin position="376"/>
        <end position="416"/>
    </location>
</feature>
<dbReference type="PANTHER" id="PTHR46081">
    <property type="entry name" value="PEPTIDE METHIONINE SULFOXIDE REDUCTASE 2"/>
    <property type="match status" value="1"/>
</dbReference>
<gene>
    <name evidence="8" type="ORF">FRACYDRAFT_235690</name>
</gene>
<feature type="compositionally biased region" description="Polar residues" evidence="6">
    <location>
        <begin position="333"/>
        <end position="347"/>
    </location>
</feature>
<evidence type="ECO:0000256" key="4">
    <source>
        <dbReference type="ARBA" id="ARBA00022833"/>
    </source>
</evidence>
<dbReference type="GO" id="GO:0030091">
    <property type="term" value="P:protein repair"/>
    <property type="evidence" value="ECO:0007669"/>
    <property type="project" value="InterPro"/>
</dbReference>
<dbReference type="KEGG" id="fcy:FRACYDRAFT_235690"/>
<evidence type="ECO:0000256" key="3">
    <source>
        <dbReference type="ARBA" id="ARBA00022723"/>
    </source>
</evidence>
<dbReference type="InterPro" id="IPR011057">
    <property type="entry name" value="Mss4-like_sf"/>
</dbReference>
<feature type="compositionally biased region" description="Acidic residues" evidence="6">
    <location>
        <begin position="207"/>
        <end position="217"/>
    </location>
</feature>
<dbReference type="GO" id="GO:0046872">
    <property type="term" value="F:metal ion binding"/>
    <property type="evidence" value="ECO:0007669"/>
    <property type="project" value="UniProtKB-KW"/>
</dbReference>
<keyword evidence="3" id="KW-0479">Metal-binding</keyword>
<comment type="cofactor">
    <cofactor evidence="1">
        <name>Zn(2+)</name>
        <dbReference type="ChEBI" id="CHEBI:29105"/>
    </cofactor>
</comment>
<keyword evidence="5" id="KW-0560">Oxidoreductase</keyword>
<dbReference type="Proteomes" id="UP000095751">
    <property type="component" value="Unassembled WGS sequence"/>
</dbReference>
<dbReference type="SUPFAM" id="SSF51316">
    <property type="entry name" value="Mss4-like"/>
    <property type="match status" value="2"/>
</dbReference>
<accession>A0A1E7FN93</accession>
<sequence length="481" mass="55130">MDAEDPKINSTDGSKKDVRPSHGSRPKSFVKGRNMFDVDGHSLEHWDRDNFEPKRDATCRIVYEPKDGKKFFQETLDHEDYDIMRCLSTSLEQPYFSKYNRFFPQTGHFCCKACGNLLYSYETKFDVDDGWPAFGACILGSIGIIPAEERKAQIEKEDIACIKIQTYLRGNLCRKRVFEMLDGLIQELMEKKDKDSSGKIENGSCTSDEDVDEDSFADESKKTNGRLKGTGYILSRALGEYYAEIHCHRCKSHLGDVFAEENTGNNGEEYREHHRVNGRSLKFMHSNLPKRTMTGASLLFADQSQRKRFGLPNVKQKDEADLPFRRVRLRNTSDPLSVSEHQSSYQRSIPRKSSDPLSVSHHESDYQSRTRYKASDPSSSFQKSRSKQYNSLSVSMHESSRNMPSTIMERQTNGNGLASPHQKKKSIDPLGSVSCHERMVSPKRTNTSSRRRPMRRGNTNSLINIEERKAFLENSLQHSFH</sequence>
<dbReference type="InterPro" id="IPR002579">
    <property type="entry name" value="Met_Sox_Rdtase_MsrB_dom"/>
</dbReference>
<comment type="similarity">
    <text evidence="2">Belongs to the MsrB Met sulfoxide reductase family.</text>
</comment>
<dbReference type="PANTHER" id="PTHR46081:SF8">
    <property type="entry name" value="PEPTIDE METHIONINE SULFOXIDE REDUCTASE 2"/>
    <property type="match status" value="1"/>
</dbReference>
<evidence type="ECO:0000313" key="9">
    <source>
        <dbReference type="Proteomes" id="UP000095751"/>
    </source>
</evidence>
<dbReference type="OrthoDB" id="44061at2759"/>
<dbReference type="PROSITE" id="PS50096">
    <property type="entry name" value="IQ"/>
    <property type="match status" value="1"/>
</dbReference>
<reference evidence="8 9" key="1">
    <citation type="submission" date="2016-09" db="EMBL/GenBank/DDBJ databases">
        <title>Extensive genetic diversity and differential bi-allelic expression allows diatom success in the polar Southern Ocean.</title>
        <authorList>
            <consortium name="DOE Joint Genome Institute"/>
            <person name="Mock T."/>
            <person name="Otillar R.P."/>
            <person name="Strauss J."/>
            <person name="Dupont C."/>
            <person name="Frickenhaus S."/>
            <person name="Maumus F."/>
            <person name="Mcmullan M."/>
            <person name="Sanges R."/>
            <person name="Schmutz J."/>
            <person name="Toseland A."/>
            <person name="Valas R."/>
            <person name="Veluchamy A."/>
            <person name="Ward B.J."/>
            <person name="Allen A."/>
            <person name="Barry K."/>
            <person name="Falciatore A."/>
            <person name="Ferrante M."/>
            <person name="Fortunato A.E."/>
            <person name="Gloeckner G."/>
            <person name="Gruber A."/>
            <person name="Hipkin R."/>
            <person name="Janech M."/>
            <person name="Kroth P."/>
            <person name="Leese F."/>
            <person name="Lindquist E."/>
            <person name="Lyon B.R."/>
            <person name="Martin J."/>
            <person name="Mayer C."/>
            <person name="Parker M."/>
            <person name="Quesneville H."/>
            <person name="Raymond J."/>
            <person name="Uhlig C."/>
            <person name="Valentin K.U."/>
            <person name="Worden A.Z."/>
            <person name="Armbrust E.V."/>
            <person name="Bowler C."/>
            <person name="Green B."/>
            <person name="Moulton V."/>
            <person name="Van Oosterhout C."/>
            <person name="Grigoriev I."/>
        </authorList>
    </citation>
    <scope>NUCLEOTIDE SEQUENCE [LARGE SCALE GENOMIC DNA]</scope>
    <source>
        <strain evidence="8 9">CCMP1102</strain>
    </source>
</reference>
<evidence type="ECO:0000259" key="7">
    <source>
        <dbReference type="Pfam" id="PF01641"/>
    </source>
</evidence>
<dbReference type="Gene3D" id="2.170.150.20">
    <property type="entry name" value="Peptide methionine sulfoxide reductase"/>
    <property type="match status" value="1"/>
</dbReference>
<evidence type="ECO:0000256" key="2">
    <source>
        <dbReference type="ARBA" id="ARBA00007174"/>
    </source>
</evidence>
<name>A0A1E7FN93_9STRA</name>
<dbReference type="AlphaFoldDB" id="A0A1E7FN93"/>
<feature type="region of interest" description="Disordered" evidence="6">
    <location>
        <begin position="1"/>
        <end position="33"/>
    </location>
</feature>
<dbReference type="GO" id="GO:0033743">
    <property type="term" value="F:peptide-methionine (R)-S-oxide reductase activity"/>
    <property type="evidence" value="ECO:0007669"/>
    <property type="project" value="InterPro"/>
</dbReference>
<evidence type="ECO:0000256" key="5">
    <source>
        <dbReference type="ARBA" id="ARBA00023002"/>
    </source>
</evidence>
<dbReference type="Pfam" id="PF01641">
    <property type="entry name" value="SelR"/>
    <property type="match status" value="1"/>
</dbReference>
<feature type="region of interest" description="Disordered" evidence="6">
    <location>
        <begin position="333"/>
        <end position="430"/>
    </location>
</feature>